<dbReference type="Proteomes" id="UP000799755">
    <property type="component" value="Unassembled WGS sequence"/>
</dbReference>
<accession>A0ACB6RH74</accession>
<name>A0ACB6RH74_9PLEO</name>
<organism evidence="1 2">
    <name type="scientific">Lindgomyces ingoldianus</name>
    <dbReference type="NCBI Taxonomy" id="673940"/>
    <lineage>
        <taxon>Eukaryota</taxon>
        <taxon>Fungi</taxon>
        <taxon>Dikarya</taxon>
        <taxon>Ascomycota</taxon>
        <taxon>Pezizomycotina</taxon>
        <taxon>Dothideomycetes</taxon>
        <taxon>Pleosporomycetidae</taxon>
        <taxon>Pleosporales</taxon>
        <taxon>Lindgomycetaceae</taxon>
        <taxon>Lindgomyces</taxon>
    </lineage>
</organism>
<keyword evidence="2" id="KW-1185">Reference proteome</keyword>
<gene>
    <name evidence="1" type="ORF">BDR25DRAFT_206555</name>
</gene>
<protein>
    <submittedName>
        <fullName evidence="1">WSC-domain-containing protein</fullName>
    </submittedName>
</protein>
<proteinExistence type="predicted"/>
<comment type="caution">
    <text evidence="1">The sequence shown here is derived from an EMBL/GenBank/DDBJ whole genome shotgun (WGS) entry which is preliminary data.</text>
</comment>
<evidence type="ECO:0000313" key="2">
    <source>
        <dbReference type="Proteomes" id="UP000799755"/>
    </source>
</evidence>
<dbReference type="EMBL" id="MU003492">
    <property type="protein sequence ID" value="KAF2477695.1"/>
    <property type="molecule type" value="Genomic_DNA"/>
</dbReference>
<sequence length="492" mass="52463">MKSLLFGLVASLAVPASSTFVVQCYSRLFDQRADPVVSPGVAASHVHTISGGNGFNFSMDYNKARASKCSTCNIKQDLSNYWSPKLYFHVQNGSFLSVPIIGDTSGGNMGGMAIYYLTRSGPDNDKLKAFPPGFRMLAGDSSKRVATDDFAGRAVSHKCVGGSGPDTKGLPTQKCDQIRVQVTFPSCWDGKNTDSSDHKSHVAYPKDGNYDGGRCPSSHPVHLVTLFYEVYYDTKGFKNMWYGDKQPFVFANGDATGYGYHGDFVNGWDTTVLQKALDNCVDGTPNCPAQTFGDFRSQGEAQACKLPSMINEQVSGVLPTLPGCNPVTLGPAPASPQSNCLAPKVSVATPQSMGYVDVTKSKQWKYIGCGKDDSGKRTLSQAQTSSNSMTVETCIDFCKSKNTQYAGLEYSGECYCGNSVAADRAPVKGSVGNCLMKCNGNKDQVCGGAAAISLYQACSGGACSNAVKRESRLLSALEHTSANAVRDATVLE</sequence>
<evidence type="ECO:0000313" key="1">
    <source>
        <dbReference type="EMBL" id="KAF2477695.1"/>
    </source>
</evidence>
<reference evidence="1" key="1">
    <citation type="journal article" date="2020" name="Stud. Mycol.">
        <title>101 Dothideomycetes genomes: a test case for predicting lifestyles and emergence of pathogens.</title>
        <authorList>
            <person name="Haridas S."/>
            <person name="Albert R."/>
            <person name="Binder M."/>
            <person name="Bloem J."/>
            <person name="Labutti K."/>
            <person name="Salamov A."/>
            <person name="Andreopoulos B."/>
            <person name="Baker S."/>
            <person name="Barry K."/>
            <person name="Bills G."/>
            <person name="Bluhm B."/>
            <person name="Cannon C."/>
            <person name="Castanera R."/>
            <person name="Culley D."/>
            <person name="Daum C."/>
            <person name="Ezra D."/>
            <person name="Gonzalez J."/>
            <person name="Henrissat B."/>
            <person name="Kuo A."/>
            <person name="Liang C."/>
            <person name="Lipzen A."/>
            <person name="Lutzoni F."/>
            <person name="Magnuson J."/>
            <person name="Mondo S."/>
            <person name="Nolan M."/>
            <person name="Ohm R."/>
            <person name="Pangilinan J."/>
            <person name="Park H.-J."/>
            <person name="Ramirez L."/>
            <person name="Alfaro M."/>
            <person name="Sun H."/>
            <person name="Tritt A."/>
            <person name="Yoshinaga Y."/>
            <person name="Zwiers L.-H."/>
            <person name="Turgeon B."/>
            <person name="Goodwin S."/>
            <person name="Spatafora J."/>
            <person name="Crous P."/>
            <person name="Grigoriev I."/>
        </authorList>
    </citation>
    <scope>NUCLEOTIDE SEQUENCE</scope>
    <source>
        <strain evidence="1">ATCC 200398</strain>
    </source>
</reference>